<dbReference type="InterPro" id="IPR012340">
    <property type="entry name" value="NA-bd_OB-fold"/>
</dbReference>
<dbReference type="Pfam" id="PF01957">
    <property type="entry name" value="NfeD"/>
    <property type="match status" value="1"/>
</dbReference>
<evidence type="ECO:0000313" key="8">
    <source>
        <dbReference type="Proteomes" id="UP000294887"/>
    </source>
</evidence>
<dbReference type="InterPro" id="IPR052165">
    <property type="entry name" value="Membrane_assoc_protease"/>
</dbReference>
<evidence type="ECO:0000256" key="4">
    <source>
        <dbReference type="ARBA" id="ARBA00023136"/>
    </source>
</evidence>
<keyword evidence="3 5" id="KW-1133">Transmembrane helix</keyword>
<dbReference type="AlphaFoldDB" id="A0A4R1F4E7"/>
<dbReference type="EMBL" id="SMFQ01000002">
    <property type="protein sequence ID" value="TCJ89157.1"/>
    <property type="molecule type" value="Genomic_DNA"/>
</dbReference>
<evidence type="ECO:0000256" key="3">
    <source>
        <dbReference type="ARBA" id="ARBA00022989"/>
    </source>
</evidence>
<protein>
    <recommendedName>
        <fullName evidence="6">NfeD-like C-terminal domain-containing protein</fullName>
    </recommendedName>
</protein>
<proteinExistence type="predicted"/>
<dbReference type="GO" id="GO:0005886">
    <property type="term" value="C:plasma membrane"/>
    <property type="evidence" value="ECO:0007669"/>
    <property type="project" value="TreeGrafter"/>
</dbReference>
<feature type="domain" description="NfeD-like C-terminal" evidence="6">
    <location>
        <begin position="97"/>
        <end position="151"/>
    </location>
</feature>
<comment type="caution">
    <text evidence="7">The sequence shown here is derived from an EMBL/GenBank/DDBJ whole genome shotgun (WGS) entry which is preliminary data.</text>
</comment>
<evidence type="ECO:0000256" key="5">
    <source>
        <dbReference type="SAM" id="Phobius"/>
    </source>
</evidence>
<feature type="transmembrane region" description="Helical" evidence="5">
    <location>
        <begin position="12"/>
        <end position="30"/>
    </location>
</feature>
<evidence type="ECO:0000259" key="6">
    <source>
        <dbReference type="Pfam" id="PF01957"/>
    </source>
</evidence>
<dbReference type="Gene3D" id="2.40.50.140">
    <property type="entry name" value="Nucleic acid-binding proteins"/>
    <property type="match status" value="1"/>
</dbReference>
<dbReference type="Proteomes" id="UP000294887">
    <property type="component" value="Unassembled WGS sequence"/>
</dbReference>
<evidence type="ECO:0000256" key="2">
    <source>
        <dbReference type="ARBA" id="ARBA00022692"/>
    </source>
</evidence>
<reference evidence="7 8" key="1">
    <citation type="submission" date="2019-03" db="EMBL/GenBank/DDBJ databases">
        <title>Genomic Encyclopedia of Type Strains, Phase IV (KMG-IV): sequencing the most valuable type-strain genomes for metagenomic binning, comparative biology and taxonomic classification.</title>
        <authorList>
            <person name="Goeker M."/>
        </authorList>
    </citation>
    <scope>NUCLEOTIDE SEQUENCE [LARGE SCALE GENOMIC DNA]</scope>
    <source>
        <strain evidence="7 8">DSM 24830</strain>
    </source>
</reference>
<dbReference type="PANTHER" id="PTHR33507:SF3">
    <property type="entry name" value="INNER MEMBRANE PROTEIN YBBJ"/>
    <property type="match status" value="1"/>
</dbReference>
<evidence type="ECO:0000256" key="1">
    <source>
        <dbReference type="ARBA" id="ARBA00004141"/>
    </source>
</evidence>
<dbReference type="PANTHER" id="PTHR33507">
    <property type="entry name" value="INNER MEMBRANE PROTEIN YBBJ"/>
    <property type="match status" value="1"/>
</dbReference>
<sequence length="152" mass="16520">MEGLTNGLFDNLQFWHWWVFAIVLVILEVFSPAAFFMWMGAAAGVTGLTLLALPEMSWQMQFIIFSIASIASILVGRTFFSRKSANTDDPTLGQLEHELTGNVYEVEKAIINGSGRVKVGESTWKAQGPDTAEGTSVKVVGVKGAVLLVEPV</sequence>
<gene>
    <name evidence="7" type="ORF">EV695_1018</name>
</gene>
<dbReference type="RefSeq" id="WP_131904806.1">
    <property type="nucleotide sequence ID" value="NZ_BAAAFU010000008.1"/>
</dbReference>
<keyword evidence="2 5" id="KW-0812">Transmembrane</keyword>
<evidence type="ECO:0000313" key="7">
    <source>
        <dbReference type="EMBL" id="TCJ89157.1"/>
    </source>
</evidence>
<accession>A0A4R1F4E7</accession>
<dbReference type="OrthoDB" id="9810336at2"/>
<organism evidence="7 8">
    <name type="scientific">Cocleimonas flava</name>
    <dbReference type="NCBI Taxonomy" id="634765"/>
    <lineage>
        <taxon>Bacteria</taxon>
        <taxon>Pseudomonadati</taxon>
        <taxon>Pseudomonadota</taxon>
        <taxon>Gammaproteobacteria</taxon>
        <taxon>Thiotrichales</taxon>
        <taxon>Thiotrichaceae</taxon>
        <taxon>Cocleimonas</taxon>
    </lineage>
</organism>
<name>A0A4R1F4E7_9GAMM</name>
<keyword evidence="8" id="KW-1185">Reference proteome</keyword>
<comment type="subcellular location">
    <subcellularLocation>
        <location evidence="1">Membrane</location>
        <topology evidence="1">Multi-pass membrane protein</topology>
    </subcellularLocation>
</comment>
<feature type="transmembrane region" description="Helical" evidence="5">
    <location>
        <begin position="60"/>
        <end position="80"/>
    </location>
</feature>
<dbReference type="InterPro" id="IPR002810">
    <property type="entry name" value="NfeD-like_C"/>
</dbReference>
<keyword evidence="4 5" id="KW-0472">Membrane</keyword>